<organism evidence="2 3">
    <name type="scientific">Lentilactobacillus parafarraginis DSM 18390 = JCM 14109</name>
    <dbReference type="NCBI Taxonomy" id="1423786"/>
    <lineage>
        <taxon>Bacteria</taxon>
        <taxon>Bacillati</taxon>
        <taxon>Bacillota</taxon>
        <taxon>Bacilli</taxon>
        <taxon>Lactobacillales</taxon>
        <taxon>Lactobacillaceae</taxon>
        <taxon>Lentilactobacillus</taxon>
    </lineage>
</organism>
<keyword evidence="1" id="KW-0472">Membrane</keyword>
<dbReference type="EMBL" id="AZFZ01000003">
    <property type="protein sequence ID" value="KRM45527.1"/>
    <property type="molecule type" value="Genomic_DNA"/>
</dbReference>
<name>A0A0R1YSS8_9LACO</name>
<feature type="transmembrane region" description="Helical" evidence="1">
    <location>
        <begin position="26"/>
        <end position="50"/>
    </location>
</feature>
<evidence type="ECO:0000313" key="2">
    <source>
        <dbReference type="EMBL" id="KRM45527.1"/>
    </source>
</evidence>
<accession>A0A0R1YSS8</accession>
<proteinExistence type="predicted"/>
<evidence type="ECO:0000313" key="3">
    <source>
        <dbReference type="Proteomes" id="UP000051010"/>
    </source>
</evidence>
<comment type="caution">
    <text evidence="2">The sequence shown here is derived from an EMBL/GenBank/DDBJ whole genome shotgun (WGS) entry which is preliminary data.</text>
</comment>
<evidence type="ECO:0000256" key="1">
    <source>
        <dbReference type="SAM" id="Phobius"/>
    </source>
</evidence>
<dbReference type="PATRIC" id="fig|1423786.4.peg.1458"/>
<keyword evidence="1" id="KW-0812">Transmembrane</keyword>
<protein>
    <submittedName>
        <fullName evidence="2">Uncharacterized protein</fullName>
    </submittedName>
</protein>
<gene>
    <name evidence="2" type="ORF">FD47_GL001358</name>
</gene>
<keyword evidence="1" id="KW-1133">Transmembrane helix</keyword>
<reference evidence="2 3" key="1">
    <citation type="journal article" date="2015" name="Genome Announc.">
        <title>Expanding the biotechnology potential of lactobacilli through comparative genomics of 213 strains and associated genera.</title>
        <authorList>
            <person name="Sun Z."/>
            <person name="Harris H.M."/>
            <person name="McCann A."/>
            <person name="Guo C."/>
            <person name="Argimon S."/>
            <person name="Zhang W."/>
            <person name="Yang X."/>
            <person name="Jeffery I.B."/>
            <person name="Cooney J.C."/>
            <person name="Kagawa T.F."/>
            <person name="Liu W."/>
            <person name="Song Y."/>
            <person name="Salvetti E."/>
            <person name="Wrobel A."/>
            <person name="Rasinkangas P."/>
            <person name="Parkhill J."/>
            <person name="Rea M.C."/>
            <person name="O'Sullivan O."/>
            <person name="Ritari J."/>
            <person name="Douillard F.P."/>
            <person name="Paul Ross R."/>
            <person name="Yang R."/>
            <person name="Briner A.E."/>
            <person name="Felis G.E."/>
            <person name="de Vos W.M."/>
            <person name="Barrangou R."/>
            <person name="Klaenhammer T.R."/>
            <person name="Caufield P.W."/>
            <person name="Cui Y."/>
            <person name="Zhang H."/>
            <person name="O'Toole P.W."/>
        </authorList>
    </citation>
    <scope>NUCLEOTIDE SEQUENCE [LARGE SCALE GENOMIC DNA]</scope>
    <source>
        <strain evidence="2 3">DSM 18390</strain>
    </source>
</reference>
<dbReference type="Proteomes" id="UP000051010">
    <property type="component" value="Unassembled WGS sequence"/>
</dbReference>
<dbReference type="AlphaFoldDB" id="A0A0R1YSS8"/>
<sequence>MSLDGVKLTVNTITKVGDVMINFRQMISWLGIAVLMGVAGGSVTVSAKVVTNSFLTTQRQLKTYNSKRTLKLTIPKNTTVQVTGIKHDHGKKYVALNVDRLRYGVRKPLLNAQNTSKVSRWIQANGKNFKLVKKPTYLAYYNITRSTAGHKLLTYVADGNLWQGSALPANYQQQIGVRFTVTTDGYLEYFNQSPYQYVISPKPSMTMKVQKAVHHGRNVDLYFKKSFNQLPLTKVAKKGDNRYRLRIYRTYGDTATAIPDADNASQVALNELYTISGTQFYMHIENARFLGDD</sequence>